<feature type="domain" description="Fringe-like glycosyltransferase" evidence="13">
    <location>
        <begin position="327"/>
        <end position="441"/>
    </location>
</feature>
<dbReference type="Gene3D" id="3.50.4.10">
    <property type="entry name" value="Hepatocyte Growth Factor"/>
    <property type="match status" value="1"/>
</dbReference>
<dbReference type="AlphaFoldDB" id="A0AAD5XP36"/>
<accession>A0AAD5XP36</accession>
<evidence type="ECO:0000256" key="11">
    <source>
        <dbReference type="ARBA" id="ARBA00023136"/>
    </source>
</evidence>
<comment type="subcellular location">
    <subcellularLocation>
        <location evidence="1">Membrane</location>
        <topology evidence="1">Single-pass type II membrane protein</topology>
    </subcellularLocation>
</comment>
<keyword evidence="6" id="KW-0808">Transferase</keyword>
<comment type="pathway">
    <text evidence="2">Protein modification; protein glycosylation.</text>
</comment>
<keyword evidence="10" id="KW-1133">Transmembrane helix</keyword>
<evidence type="ECO:0000256" key="1">
    <source>
        <dbReference type="ARBA" id="ARBA00004606"/>
    </source>
</evidence>
<sequence>MKTTDAATPASYKQSFIFHPTTHLGSATYASLSTFCPPLDPLGGMNTHLDHKHRRPSLNGLSLRSSPPPSATESVVAFFQENPRFRLLALLIAAFILVYSARSTAPPAPPERDTSVYRQPEFEPHAGAWFGKSVHGEDQRQRPASNGALPPPPPAPKDPSKIAIAPAPGAEENAAAPALVEEDVQDIADDEEDEGTALVADRAVPDAKGQYNPRFDKFAVALKSGVDVVLERSLIQLMSYLKPVRNLIMIGDGEMQVGDRVMIDVIGDAAGEKRDAGINFPKDSSSHGGKNRNAEAVLVDESSQGWKADGHKNLPGFRELWTRFPDAEWFVMIDDDTYVFFDNLADRLSIYDPDGAHYFGAKTQFIGCDGIRQWGAGPYFAHGGSGIVVSRGAMRLMMDDLPNCVEKYRTCWAGDVRTALCLRDQGVLLHSPTGFFSTPPNKQFTFPHDPCERPLTFHHLLVRQIQDLYGIERRINRRVGKGAVTFGDVYWPWHGETELQENFDRKGADFLSAIVETADDCRDLCEEKKVCVSYVYDGKKCWLKNRIPPGAPGKGFTSGVMRDRYQCNTKRVGFRR</sequence>
<comment type="similarity">
    <text evidence="3">Belongs to the glycosyltransferase 31 family. Beta3-Gal-T subfamily.</text>
</comment>
<evidence type="ECO:0000256" key="2">
    <source>
        <dbReference type="ARBA" id="ARBA00004922"/>
    </source>
</evidence>
<evidence type="ECO:0000256" key="9">
    <source>
        <dbReference type="ARBA" id="ARBA00022968"/>
    </source>
</evidence>
<keyword evidence="7" id="KW-0812">Transmembrane</keyword>
<keyword evidence="5" id="KW-0328">Glycosyltransferase</keyword>
<keyword evidence="11" id="KW-0472">Membrane</keyword>
<keyword evidence="9" id="KW-0735">Signal-anchor</keyword>
<dbReference type="PANTHER" id="PTHR23033:SF47">
    <property type="entry name" value="APPLE DOMAIN-CONTAINING PROTEIN-RELATED"/>
    <property type="match status" value="1"/>
</dbReference>
<dbReference type="Pfam" id="PF02434">
    <property type="entry name" value="Fringe"/>
    <property type="match status" value="1"/>
</dbReference>
<evidence type="ECO:0000256" key="6">
    <source>
        <dbReference type="ARBA" id="ARBA00022679"/>
    </source>
</evidence>
<feature type="region of interest" description="Disordered" evidence="12">
    <location>
        <begin position="46"/>
        <end position="67"/>
    </location>
</feature>
<evidence type="ECO:0000313" key="14">
    <source>
        <dbReference type="EMBL" id="KAJ3175291.1"/>
    </source>
</evidence>
<organism evidence="14 15">
    <name type="scientific">Geranomyces variabilis</name>
    <dbReference type="NCBI Taxonomy" id="109894"/>
    <lineage>
        <taxon>Eukaryota</taxon>
        <taxon>Fungi</taxon>
        <taxon>Fungi incertae sedis</taxon>
        <taxon>Chytridiomycota</taxon>
        <taxon>Chytridiomycota incertae sedis</taxon>
        <taxon>Chytridiomycetes</taxon>
        <taxon>Spizellomycetales</taxon>
        <taxon>Powellomycetaceae</taxon>
        <taxon>Geranomyces</taxon>
    </lineage>
</organism>
<dbReference type="GO" id="GO:0016263">
    <property type="term" value="F:glycoprotein-N-acetylgalactosamine 3-beta-galactosyltransferase activity"/>
    <property type="evidence" value="ECO:0007669"/>
    <property type="project" value="UniProtKB-EC"/>
</dbReference>
<evidence type="ECO:0000256" key="7">
    <source>
        <dbReference type="ARBA" id="ARBA00022692"/>
    </source>
</evidence>
<comment type="caution">
    <text evidence="14">The sequence shown here is derived from an EMBL/GenBank/DDBJ whole genome shotgun (WGS) entry which is preliminary data.</text>
</comment>
<dbReference type="InterPro" id="IPR003378">
    <property type="entry name" value="Fringe-like_glycosylTrfase"/>
</dbReference>
<evidence type="ECO:0000313" key="15">
    <source>
        <dbReference type="Proteomes" id="UP001212152"/>
    </source>
</evidence>
<dbReference type="GO" id="GO:0016020">
    <property type="term" value="C:membrane"/>
    <property type="evidence" value="ECO:0007669"/>
    <property type="project" value="UniProtKB-SubCell"/>
</dbReference>
<dbReference type="Gene3D" id="3.90.550.50">
    <property type="match status" value="1"/>
</dbReference>
<evidence type="ECO:0000256" key="10">
    <source>
        <dbReference type="ARBA" id="ARBA00022989"/>
    </source>
</evidence>
<feature type="region of interest" description="Disordered" evidence="12">
    <location>
        <begin position="134"/>
        <end position="164"/>
    </location>
</feature>
<evidence type="ECO:0000256" key="12">
    <source>
        <dbReference type="SAM" id="MobiDB-lite"/>
    </source>
</evidence>
<protein>
    <recommendedName>
        <fullName evidence="4">N-acetylgalactosaminide beta-1,3-galactosyltransferase</fullName>
        <ecNumber evidence="4">2.4.1.122</ecNumber>
    </recommendedName>
</protein>
<dbReference type="PANTHER" id="PTHR23033">
    <property type="entry name" value="BETA1,3-GALACTOSYLTRANSFERASE"/>
    <property type="match status" value="1"/>
</dbReference>
<proteinExistence type="inferred from homology"/>
<dbReference type="EMBL" id="JADGJQ010000054">
    <property type="protein sequence ID" value="KAJ3175291.1"/>
    <property type="molecule type" value="Genomic_DNA"/>
</dbReference>
<keyword evidence="15" id="KW-1185">Reference proteome</keyword>
<evidence type="ECO:0000256" key="3">
    <source>
        <dbReference type="ARBA" id="ARBA00006462"/>
    </source>
</evidence>
<evidence type="ECO:0000256" key="4">
    <source>
        <dbReference type="ARBA" id="ARBA00012557"/>
    </source>
</evidence>
<name>A0AAD5XP36_9FUNG</name>
<dbReference type="EC" id="2.4.1.122" evidence="4"/>
<evidence type="ECO:0000259" key="13">
    <source>
        <dbReference type="Pfam" id="PF02434"/>
    </source>
</evidence>
<evidence type="ECO:0000256" key="8">
    <source>
        <dbReference type="ARBA" id="ARBA00022741"/>
    </source>
</evidence>
<reference evidence="14" key="1">
    <citation type="submission" date="2020-05" db="EMBL/GenBank/DDBJ databases">
        <title>Phylogenomic resolution of chytrid fungi.</title>
        <authorList>
            <person name="Stajich J.E."/>
            <person name="Amses K."/>
            <person name="Simmons R."/>
            <person name="Seto K."/>
            <person name="Myers J."/>
            <person name="Bonds A."/>
            <person name="Quandt C.A."/>
            <person name="Barry K."/>
            <person name="Liu P."/>
            <person name="Grigoriev I."/>
            <person name="Longcore J.E."/>
            <person name="James T.Y."/>
        </authorList>
    </citation>
    <scope>NUCLEOTIDE SEQUENCE</scope>
    <source>
        <strain evidence="14">JEL0379</strain>
    </source>
</reference>
<keyword evidence="8" id="KW-0547">Nucleotide-binding</keyword>
<evidence type="ECO:0000256" key="5">
    <source>
        <dbReference type="ARBA" id="ARBA00022676"/>
    </source>
</evidence>
<dbReference type="GO" id="GO:0000166">
    <property type="term" value="F:nucleotide binding"/>
    <property type="evidence" value="ECO:0007669"/>
    <property type="project" value="UniProtKB-KW"/>
</dbReference>
<dbReference type="InterPro" id="IPR026050">
    <property type="entry name" value="C1GALT1/C1GALT1_chp1"/>
</dbReference>
<gene>
    <name evidence="14" type="ORF">HDU87_006373</name>
</gene>
<dbReference type="Proteomes" id="UP001212152">
    <property type="component" value="Unassembled WGS sequence"/>
</dbReference>